<gene>
    <name evidence="1" type="ORF">METZ01_LOCUS329621</name>
</gene>
<feature type="non-terminal residue" evidence="1">
    <location>
        <position position="1"/>
    </location>
</feature>
<organism evidence="1">
    <name type="scientific">marine metagenome</name>
    <dbReference type="NCBI Taxonomy" id="408172"/>
    <lineage>
        <taxon>unclassified sequences</taxon>
        <taxon>metagenomes</taxon>
        <taxon>ecological metagenomes</taxon>
    </lineage>
</organism>
<protein>
    <submittedName>
        <fullName evidence="1">Uncharacterized protein</fullName>
    </submittedName>
</protein>
<feature type="non-terminal residue" evidence="1">
    <location>
        <position position="339"/>
    </location>
</feature>
<name>A0A382PV82_9ZZZZ</name>
<accession>A0A382PV82</accession>
<dbReference type="EMBL" id="UINC01109744">
    <property type="protein sequence ID" value="SVC76767.1"/>
    <property type="molecule type" value="Genomic_DNA"/>
</dbReference>
<reference evidence="1" key="1">
    <citation type="submission" date="2018-05" db="EMBL/GenBank/DDBJ databases">
        <authorList>
            <person name="Lanie J.A."/>
            <person name="Ng W.-L."/>
            <person name="Kazmierczak K.M."/>
            <person name="Andrzejewski T.M."/>
            <person name="Davidsen T.M."/>
            <person name="Wayne K.J."/>
            <person name="Tettelin H."/>
            <person name="Glass J.I."/>
            <person name="Rusch D."/>
            <person name="Podicherti R."/>
            <person name="Tsui H.-C.T."/>
            <person name="Winkler M.E."/>
        </authorList>
    </citation>
    <scope>NUCLEOTIDE SEQUENCE</scope>
</reference>
<proteinExistence type="predicted"/>
<dbReference type="AlphaFoldDB" id="A0A382PV82"/>
<evidence type="ECO:0000313" key="1">
    <source>
        <dbReference type="EMBL" id="SVC76767.1"/>
    </source>
</evidence>
<sequence>CAVCLPIKEGHCVPYGQAPTKLLNFYPTDEESKCRAFIHTTFELSQDRKKLQMFGDNKAWSGKNSDGRNNKLITELKGLIATVCHDRSVPAKTTLEAFQDLIELGQRGAGGDVCLKIQQEIIETIKSEPFAPVVSKGPGVCPGELRLWNHKFADCFNFKNSADLEGIDTLATKELNAKKKVLRKYGCYEFDTEDVLSCLSVMGDPPLKNSTRPEREQIFKTVSAYLLDGYWDLDEFFRIEMFVDESGKIFNLENGRFIESRKIVLPGCFEFNTLSQESFNHLEKYLFRDDLEDASEEIKKFIVGSQYEFANNNLLGYLLDLDEDEENHWWQKNGEEILA</sequence>